<evidence type="ECO:0000256" key="1">
    <source>
        <dbReference type="SAM" id="Coils"/>
    </source>
</evidence>
<feature type="coiled-coil region" evidence="1">
    <location>
        <begin position="261"/>
        <end position="288"/>
    </location>
</feature>
<keyword evidence="2" id="KW-0812">Transmembrane</keyword>
<dbReference type="RefSeq" id="WP_091489884.1">
    <property type="nucleotide sequence ID" value="NZ_LT629692.1"/>
</dbReference>
<evidence type="ECO:0000313" key="4">
    <source>
        <dbReference type="EMBL" id="SDH14907.1"/>
    </source>
</evidence>
<dbReference type="AlphaFoldDB" id="A0A1G8A252"/>
<feature type="transmembrane region" description="Helical" evidence="2">
    <location>
        <begin position="330"/>
        <end position="355"/>
    </location>
</feature>
<dbReference type="STRING" id="370764.SAMN04489810_2241"/>
<dbReference type="Pfam" id="PF14257">
    <property type="entry name" value="DUF4349"/>
    <property type="match status" value="1"/>
</dbReference>
<keyword evidence="5" id="KW-1185">Reference proteome</keyword>
<sequence length="376" mass="38638">MNTSKPTGDPVAPTVLPELSDQSIDRIENAVFSEIGRERAIRRARRGRLWLTGGAAAAILVVAAVIAPSVGTLVGGTSMNESAVAPAVPLVATDGSAVQLDTLPESAAGGVAGDTAKIATGERDIITTATASLTVGNTADAAREIGDAAEARGGSVESMSVGASGAVTPGLDGSIDSGVVTDTMPYPTPYTGAWVTVRVPADQLPALVEELSGFGEVTASSVNRQDVTERTVDLRARVDAAQASVDRMTQILGQAANLTDLIAAESALAERQATLESYQQQLKYYDEQIAMSTLTVSLSTPTEVVTADPAGFGDGLAAGWNGLIATLNSIVIAIGFLLPWIGVTAVVVLLAWGIVRLVRRRRSNRAGSTASEDVAD</sequence>
<gene>
    <name evidence="4" type="ORF">SAMN04489810_2241</name>
</gene>
<dbReference type="EMBL" id="LT629692">
    <property type="protein sequence ID" value="SDH14907.1"/>
    <property type="molecule type" value="Genomic_DNA"/>
</dbReference>
<proteinExistence type="predicted"/>
<evidence type="ECO:0000256" key="2">
    <source>
        <dbReference type="SAM" id="Phobius"/>
    </source>
</evidence>
<evidence type="ECO:0000259" key="3">
    <source>
        <dbReference type="Pfam" id="PF14257"/>
    </source>
</evidence>
<dbReference type="OrthoDB" id="186919at2"/>
<keyword evidence="2" id="KW-0472">Membrane</keyword>
<name>A0A1G8A252_9MICO</name>
<keyword evidence="1" id="KW-0175">Coiled coil</keyword>
<protein>
    <recommendedName>
        <fullName evidence="3">DUF4349 domain-containing protein</fullName>
    </recommendedName>
</protein>
<accession>A0A1G8A252</accession>
<feature type="domain" description="DUF4349" evidence="3">
    <location>
        <begin position="123"/>
        <end position="352"/>
    </location>
</feature>
<dbReference type="Proteomes" id="UP000199009">
    <property type="component" value="Chromosome I"/>
</dbReference>
<evidence type="ECO:0000313" key="5">
    <source>
        <dbReference type="Proteomes" id="UP000199009"/>
    </source>
</evidence>
<dbReference type="InterPro" id="IPR025645">
    <property type="entry name" value="DUF4349"/>
</dbReference>
<reference evidence="4 5" key="1">
    <citation type="submission" date="2016-10" db="EMBL/GenBank/DDBJ databases">
        <authorList>
            <person name="de Groot N.N."/>
        </authorList>
    </citation>
    <scope>NUCLEOTIDE SEQUENCE [LARGE SCALE GENOMIC DNA]</scope>
    <source>
        <strain evidence="4 5">DSM 23142</strain>
    </source>
</reference>
<feature type="transmembrane region" description="Helical" evidence="2">
    <location>
        <begin position="49"/>
        <end position="70"/>
    </location>
</feature>
<organism evidence="4 5">
    <name type="scientific">Microbacterium pygmaeum</name>
    <dbReference type="NCBI Taxonomy" id="370764"/>
    <lineage>
        <taxon>Bacteria</taxon>
        <taxon>Bacillati</taxon>
        <taxon>Actinomycetota</taxon>
        <taxon>Actinomycetes</taxon>
        <taxon>Micrococcales</taxon>
        <taxon>Microbacteriaceae</taxon>
        <taxon>Microbacterium</taxon>
    </lineage>
</organism>
<keyword evidence="2" id="KW-1133">Transmembrane helix</keyword>